<dbReference type="EMBL" id="VMSO01000011">
    <property type="protein sequence ID" value="KAA8501180.1"/>
    <property type="molecule type" value="Genomic_DNA"/>
</dbReference>
<name>A0A5M9HW23_9FIRM</name>
<dbReference type="OrthoDB" id="2077366at2"/>
<dbReference type="Proteomes" id="UP000322025">
    <property type="component" value="Unassembled WGS sequence"/>
</dbReference>
<protein>
    <recommendedName>
        <fullName evidence="3">Amidase domain-containing protein</fullName>
    </recommendedName>
</protein>
<evidence type="ECO:0000313" key="1">
    <source>
        <dbReference type="EMBL" id="KAA8501180.1"/>
    </source>
</evidence>
<dbReference type="AlphaFoldDB" id="A0A5M9HW23"/>
<accession>A0A5M9HW23</accession>
<keyword evidence="2" id="KW-1185">Reference proteome</keyword>
<gene>
    <name evidence="1" type="ORF">FNY66_09745</name>
</gene>
<comment type="caution">
    <text evidence="1">The sequence shown here is derived from an EMBL/GenBank/DDBJ whole genome shotgun (WGS) entry which is preliminary data.</text>
</comment>
<proteinExistence type="predicted"/>
<reference evidence="1 2" key="1">
    <citation type="submission" date="2019-07" db="EMBL/GenBank/DDBJ databases">
        <authorList>
            <person name="Wongkuna S."/>
            <person name="Scaria J."/>
        </authorList>
    </citation>
    <scope>NUCLEOTIDE SEQUENCE [LARGE SCALE GENOMIC DNA]</scope>
    <source>
        <strain evidence="1 2">SW178</strain>
    </source>
</reference>
<sequence length="134" mass="15163">MKRWETPRTVVQGFEANEYVAACWYIACDYGERGESDPISGLYHNAYSDGTGCGHANNQVIREVRDGVFTLREEDGFGEDYDMQMTRDTNWQGLSGTLTNVQLGDIIYWTTTASDGRIWYHKGTVESTSNVNRS</sequence>
<evidence type="ECO:0000313" key="2">
    <source>
        <dbReference type="Proteomes" id="UP000322025"/>
    </source>
</evidence>
<dbReference type="RefSeq" id="WP_150311006.1">
    <property type="nucleotide sequence ID" value="NZ_VMSO01000011.1"/>
</dbReference>
<organism evidence="1 2">
    <name type="scientific">Mediterraneibacter catenae</name>
    <dbReference type="NCBI Taxonomy" id="2594882"/>
    <lineage>
        <taxon>Bacteria</taxon>
        <taxon>Bacillati</taxon>
        <taxon>Bacillota</taxon>
        <taxon>Clostridia</taxon>
        <taxon>Lachnospirales</taxon>
        <taxon>Lachnospiraceae</taxon>
        <taxon>Mediterraneibacter</taxon>
    </lineage>
</organism>
<evidence type="ECO:0008006" key="3">
    <source>
        <dbReference type="Google" id="ProtNLM"/>
    </source>
</evidence>